<sequence>MISLYLTRHKSNLNYRKNASNNSVRPKSLIHRDRSIRVKFSLSARLCETGEMFVVHNCHYNMTIRELKHAMELIVGIPTDFLRVCYLDRGDLKEETTINYNDIIPGTAVTLMIWPYNGWGELVAAAATGDVFKLKHVISKPEPQCCCRPRSKGSVAEASSWLSYRLFSALFISAHRGHLPAVRFLLQNGADVKSQTPLGCGALHVAAAQGHVHTILELLLHGAPLDMEDAEGRTALSIARCLHQKRSLQQLSLFQWRERAQGMRLKPHLDQTELFAHQKHDSKLRPFYQGVHGQRYTAHLGHYRCGVEGVVGVRKLEPPRNTALRA</sequence>
<dbReference type="PROSITE" id="PS50297">
    <property type="entry name" value="ANK_REP_REGION"/>
    <property type="match status" value="1"/>
</dbReference>
<name>A0ABD0XCF2_UMBPY</name>
<accession>A0ABD0XCF2</accession>
<evidence type="ECO:0000256" key="1">
    <source>
        <dbReference type="PROSITE-ProRule" id="PRU00023"/>
    </source>
</evidence>
<dbReference type="SUPFAM" id="SSF54236">
    <property type="entry name" value="Ubiquitin-like"/>
    <property type="match status" value="1"/>
</dbReference>
<dbReference type="SUPFAM" id="SSF48403">
    <property type="entry name" value="Ankyrin repeat"/>
    <property type="match status" value="1"/>
</dbReference>
<organism evidence="2 3">
    <name type="scientific">Umbra pygmaea</name>
    <name type="common">Eastern mudminnow</name>
    <dbReference type="NCBI Taxonomy" id="75934"/>
    <lineage>
        <taxon>Eukaryota</taxon>
        <taxon>Metazoa</taxon>
        <taxon>Chordata</taxon>
        <taxon>Craniata</taxon>
        <taxon>Vertebrata</taxon>
        <taxon>Euteleostomi</taxon>
        <taxon>Actinopterygii</taxon>
        <taxon>Neopterygii</taxon>
        <taxon>Teleostei</taxon>
        <taxon>Protacanthopterygii</taxon>
        <taxon>Esociformes</taxon>
        <taxon>Umbridae</taxon>
        <taxon>Umbra</taxon>
    </lineage>
</organism>
<feature type="repeat" description="ANK" evidence="1">
    <location>
        <begin position="198"/>
        <end position="230"/>
    </location>
</feature>
<keyword evidence="3" id="KW-1185">Reference proteome</keyword>
<gene>
    <name evidence="2" type="ORF">UPYG_G00163150</name>
</gene>
<dbReference type="InterPro" id="IPR002110">
    <property type="entry name" value="Ankyrin_rpt"/>
</dbReference>
<dbReference type="InterPro" id="IPR036770">
    <property type="entry name" value="Ankyrin_rpt-contain_sf"/>
</dbReference>
<dbReference type="Gene3D" id="1.25.40.20">
    <property type="entry name" value="Ankyrin repeat-containing domain"/>
    <property type="match status" value="1"/>
</dbReference>
<comment type="caution">
    <text evidence="2">The sequence shown here is derived from an EMBL/GenBank/DDBJ whole genome shotgun (WGS) entry which is preliminary data.</text>
</comment>
<protein>
    <recommendedName>
        <fullName evidence="4">Ankyrin repeat domain-containing protein 60</fullName>
    </recommendedName>
</protein>
<dbReference type="PANTHER" id="PTHR22677">
    <property type="entry name" value="ANKYRIN REPEAT DOMAIN-CONTAINING PROTEIN 60"/>
    <property type="match status" value="1"/>
</dbReference>
<dbReference type="EMBL" id="JAGEUA010000005">
    <property type="protein sequence ID" value="KAL0977913.1"/>
    <property type="molecule type" value="Genomic_DNA"/>
</dbReference>
<dbReference type="Proteomes" id="UP001557470">
    <property type="component" value="Unassembled WGS sequence"/>
</dbReference>
<dbReference type="InterPro" id="IPR039323">
    <property type="entry name" value="ANKRD_45/46/60"/>
</dbReference>
<dbReference type="InterPro" id="IPR029071">
    <property type="entry name" value="Ubiquitin-like_domsf"/>
</dbReference>
<dbReference type="AlphaFoldDB" id="A0ABD0XCF2"/>
<keyword evidence="1" id="KW-0040">ANK repeat</keyword>
<dbReference type="SMART" id="SM00248">
    <property type="entry name" value="ANK"/>
    <property type="match status" value="2"/>
</dbReference>
<proteinExistence type="predicted"/>
<evidence type="ECO:0000313" key="2">
    <source>
        <dbReference type="EMBL" id="KAL0977913.1"/>
    </source>
</evidence>
<dbReference type="CDD" id="cd17063">
    <property type="entry name" value="Ubl_ANKRD60"/>
    <property type="match status" value="1"/>
</dbReference>
<dbReference type="PANTHER" id="PTHR22677:SF3">
    <property type="entry name" value="ANKYRIN REPEAT DOMAIN-CONTAINING PROTEIN 60"/>
    <property type="match status" value="1"/>
</dbReference>
<evidence type="ECO:0000313" key="3">
    <source>
        <dbReference type="Proteomes" id="UP001557470"/>
    </source>
</evidence>
<dbReference type="Pfam" id="PF12796">
    <property type="entry name" value="Ank_2"/>
    <property type="match status" value="1"/>
</dbReference>
<feature type="repeat" description="ANK" evidence="1">
    <location>
        <begin position="165"/>
        <end position="197"/>
    </location>
</feature>
<evidence type="ECO:0008006" key="4">
    <source>
        <dbReference type="Google" id="ProtNLM"/>
    </source>
</evidence>
<dbReference type="PROSITE" id="PS50088">
    <property type="entry name" value="ANK_REPEAT"/>
    <property type="match status" value="2"/>
</dbReference>
<reference evidence="2 3" key="1">
    <citation type="submission" date="2024-06" db="EMBL/GenBank/DDBJ databases">
        <authorList>
            <person name="Pan Q."/>
            <person name="Wen M."/>
            <person name="Jouanno E."/>
            <person name="Zahm M."/>
            <person name="Klopp C."/>
            <person name="Cabau C."/>
            <person name="Louis A."/>
            <person name="Berthelot C."/>
            <person name="Parey E."/>
            <person name="Roest Crollius H."/>
            <person name="Montfort J."/>
            <person name="Robinson-Rechavi M."/>
            <person name="Bouchez O."/>
            <person name="Lampietro C."/>
            <person name="Lopez Roques C."/>
            <person name="Donnadieu C."/>
            <person name="Postlethwait J."/>
            <person name="Bobe J."/>
            <person name="Verreycken H."/>
            <person name="Guiguen Y."/>
        </authorList>
    </citation>
    <scope>NUCLEOTIDE SEQUENCE [LARGE SCALE GENOMIC DNA]</scope>
    <source>
        <strain evidence="2">Up_M1</strain>
        <tissue evidence="2">Testis</tissue>
    </source>
</reference>